<dbReference type="Pfam" id="PF00970">
    <property type="entry name" value="FAD_binding_6"/>
    <property type="match status" value="1"/>
</dbReference>
<name>Q93S69_9HYPH</name>
<dbReference type="Pfam" id="PF00175">
    <property type="entry name" value="NAD_binding_1"/>
    <property type="match status" value="1"/>
</dbReference>
<dbReference type="CDD" id="cd06214">
    <property type="entry name" value="PA_degradation_oxidoreductase_like"/>
    <property type="match status" value="1"/>
</dbReference>
<dbReference type="AlphaFoldDB" id="Q93S69"/>
<evidence type="ECO:0000313" key="4">
    <source>
        <dbReference type="EMBL" id="AAK38767.1"/>
    </source>
</evidence>
<evidence type="ECO:0000313" key="5">
    <source>
        <dbReference type="EMBL" id="MBA9021745.1"/>
    </source>
</evidence>
<dbReference type="Proteomes" id="UP000587524">
    <property type="component" value="Unassembled WGS sequence"/>
</dbReference>
<evidence type="ECO:0000259" key="2">
    <source>
        <dbReference type="PROSITE" id="PS51085"/>
    </source>
</evidence>
<dbReference type="GO" id="GO:0051537">
    <property type="term" value="F:2 iron, 2 sulfur cluster binding"/>
    <property type="evidence" value="ECO:0007669"/>
    <property type="project" value="InterPro"/>
</dbReference>
<reference evidence="5 6" key="4">
    <citation type="submission" date="2020-08" db="EMBL/GenBank/DDBJ databases">
        <title>Genomic Encyclopedia of Type Strains, Phase IV (KMG-IV): sequencing the most valuable type-strain genomes for metagenomic binning, comparative biology and taxonomic classification.</title>
        <authorList>
            <person name="Goeker M."/>
        </authorList>
    </citation>
    <scope>NUCLEOTIDE SEQUENCE [LARGE SCALE GENOMIC DNA]</scope>
    <source>
        <strain evidence="5 6">DSM 17455</strain>
    </source>
</reference>
<dbReference type="PROSITE" id="PS51384">
    <property type="entry name" value="FAD_FR"/>
    <property type="match status" value="1"/>
</dbReference>
<dbReference type="InterPro" id="IPR001709">
    <property type="entry name" value="Flavoprot_Pyr_Nucl_cyt_Rdtase"/>
</dbReference>
<dbReference type="EMBL" id="JACJHZ010000018">
    <property type="protein sequence ID" value="MBA9021745.1"/>
    <property type="molecule type" value="Genomic_DNA"/>
</dbReference>
<dbReference type="PROSITE" id="PS00197">
    <property type="entry name" value="2FE2S_FER_1"/>
    <property type="match status" value="1"/>
</dbReference>
<feature type="domain" description="2Fe-2S ferredoxin-type" evidence="2">
    <location>
        <begin position="272"/>
        <end position="364"/>
    </location>
</feature>
<proteinExistence type="predicted"/>
<dbReference type="PANTHER" id="PTHR47354:SF5">
    <property type="entry name" value="PROTEIN RFBI"/>
    <property type="match status" value="1"/>
</dbReference>
<reference evidence="4" key="3">
    <citation type="submission" date="2016-12" db="EMBL/GenBank/DDBJ databases">
        <authorList>
            <person name="Song W.-J."/>
            <person name="Kurnit D.M."/>
        </authorList>
    </citation>
    <scope>NUCLEOTIDE SEQUENCE</scope>
    <source>
        <strain evidence="4">IMB-1</strain>
    </source>
</reference>
<dbReference type="SUPFAM" id="SSF63380">
    <property type="entry name" value="Riboflavin synthase domain-like"/>
    <property type="match status" value="1"/>
</dbReference>
<dbReference type="InterPro" id="IPR036010">
    <property type="entry name" value="2Fe-2S_ferredoxin-like_sf"/>
</dbReference>
<dbReference type="InterPro" id="IPR012675">
    <property type="entry name" value="Beta-grasp_dom_sf"/>
</dbReference>
<dbReference type="InterPro" id="IPR039261">
    <property type="entry name" value="FNR_nucleotide-bd"/>
</dbReference>
<dbReference type="GO" id="GO:0016491">
    <property type="term" value="F:oxidoreductase activity"/>
    <property type="evidence" value="ECO:0007669"/>
    <property type="project" value="InterPro"/>
</dbReference>
<keyword evidence="6" id="KW-1185">Reference proteome</keyword>
<dbReference type="InterPro" id="IPR001041">
    <property type="entry name" value="2Fe-2S_ferredoxin-type"/>
</dbReference>
<dbReference type="RefSeq" id="WP_182574945.1">
    <property type="nucleotide sequence ID" value="NZ_JACJHY010000018.1"/>
</dbReference>
<dbReference type="InterPro" id="IPR001433">
    <property type="entry name" value="OxRdtase_FAD/NAD-bd"/>
</dbReference>
<dbReference type="Gene3D" id="2.40.30.10">
    <property type="entry name" value="Translation factors"/>
    <property type="match status" value="1"/>
</dbReference>
<dbReference type="PRINTS" id="PR00371">
    <property type="entry name" value="FPNCR"/>
</dbReference>
<dbReference type="InterPro" id="IPR006058">
    <property type="entry name" value="2Fe2S_fd_BS"/>
</dbReference>
<evidence type="ECO:0000313" key="6">
    <source>
        <dbReference type="Proteomes" id="UP000587524"/>
    </source>
</evidence>
<evidence type="ECO:0000259" key="3">
    <source>
        <dbReference type="PROSITE" id="PS51384"/>
    </source>
</evidence>
<dbReference type="SUPFAM" id="SSF52343">
    <property type="entry name" value="Ferredoxin reductase-like, C-terminal NADP-linked domain"/>
    <property type="match status" value="1"/>
</dbReference>
<comment type="cofactor">
    <cofactor evidence="1">
        <name>[2Fe-2S] cluster</name>
        <dbReference type="ChEBI" id="CHEBI:190135"/>
    </cofactor>
</comment>
<gene>
    <name evidence="4" type="primary">paaE</name>
    <name evidence="5" type="ORF">HNQ97_003754</name>
</gene>
<dbReference type="PRINTS" id="PR00410">
    <property type="entry name" value="PHEHYDRXLASE"/>
</dbReference>
<reference evidence="4" key="2">
    <citation type="journal article" date="2001" name="Appl. Environ. Microbiol.">
        <title>Identification of methyl halide-utilizing genes in the methyl bromide-utilizing bacterial strain IMB-1 suggests a high degree of conservation of methyl halide-specific genes in gram-negative bacteria.</title>
        <authorList>
            <person name="Woodall C.A."/>
            <person name="Warner K.L."/>
            <person name="Oremland R.S."/>
            <person name="Murrell J.C."/>
            <person name="McDonald I.R."/>
        </authorList>
    </citation>
    <scope>NUCLEOTIDE SEQUENCE</scope>
    <source>
        <strain evidence="4">IMB-1</strain>
    </source>
</reference>
<dbReference type="Gene3D" id="3.10.20.30">
    <property type="match status" value="1"/>
</dbReference>
<protein>
    <submittedName>
        <fullName evidence="5">Ferredoxin-NADP reductase</fullName>
    </submittedName>
    <submittedName>
        <fullName evidence="4">Reductase PaaE</fullName>
    </submittedName>
</protein>
<dbReference type="InterPro" id="IPR017927">
    <property type="entry name" value="FAD-bd_FR_type"/>
</dbReference>
<dbReference type="InterPro" id="IPR008333">
    <property type="entry name" value="Cbr1-like_FAD-bd_dom"/>
</dbReference>
<dbReference type="Gene3D" id="3.40.50.80">
    <property type="entry name" value="Nucleotide-binding domain of ferredoxin-NADP reductase (FNR) module"/>
    <property type="match status" value="1"/>
</dbReference>
<reference evidence="4" key="1">
    <citation type="journal article" date="2001" name="Appl. Environ. Microbiol.">
        <title>Chloromethane utilization gene cluster from Hyphomicrobium chloromethanicum strain CM2(T) and development of functional gene probes to detect halomethane-degrading bacteria.</title>
        <authorList>
            <person name="McAnulla C."/>
            <person name="Woodall C.A."/>
            <person name="McDonald I.R."/>
            <person name="Studer A."/>
            <person name="Vuilleumier S."/>
            <person name="Leisinger T."/>
            <person name="Murrell J.C."/>
        </authorList>
    </citation>
    <scope>NUCLEOTIDE SEQUENCE</scope>
    <source>
        <strain evidence="4">IMB-1</strain>
    </source>
</reference>
<dbReference type="PROSITE" id="PS51085">
    <property type="entry name" value="2FE2S_FER_2"/>
    <property type="match status" value="1"/>
</dbReference>
<sequence length="364" mass="39529">MATYHLKIVGKRDEGNDAASLWLEVPQDLRGAFSYRPGQFLTVERDGDGGRIARQYSLSSTPEAHRDLRITVKKIDGGAVSPWLVQDVGEGQALEVQPPRGRFFRGFDEPRHVLMLACGSGIAPILSIARHLLAQDAGHRVTIIYGNRTPDAVILGDEVGALAESHPTACHVEQVMSRAGESWHGARGRIDKTFIETRWKDWQAASHGLSTSIFLCGPQEFMDDAERAFVDLGLALADIHRESFDLVLNDDDGEPGLTLVGVNDPGESGPCERIVAVVGGEEYETVPEEGESILAALIRAEADVPFSCQEGTCASCISKLTEGSASVRPGVLQTLRQDDLDEGLTLACLSRPTTRSVRIDFDEI</sequence>
<dbReference type="PANTHER" id="PTHR47354">
    <property type="entry name" value="NADH OXIDOREDUCTASE HCR"/>
    <property type="match status" value="1"/>
</dbReference>
<accession>Q93S69</accession>
<dbReference type="Pfam" id="PF00111">
    <property type="entry name" value="Fer2"/>
    <property type="match status" value="1"/>
</dbReference>
<organism evidence="4">
    <name type="scientific">Aminobacter ciceronei</name>
    <dbReference type="NCBI Taxonomy" id="150723"/>
    <lineage>
        <taxon>Bacteria</taxon>
        <taxon>Pseudomonadati</taxon>
        <taxon>Pseudomonadota</taxon>
        <taxon>Alphaproteobacteria</taxon>
        <taxon>Hyphomicrobiales</taxon>
        <taxon>Phyllobacteriaceae</taxon>
        <taxon>Aminobacter</taxon>
    </lineage>
</organism>
<dbReference type="InterPro" id="IPR050415">
    <property type="entry name" value="MRET"/>
</dbReference>
<evidence type="ECO:0000256" key="1">
    <source>
        <dbReference type="ARBA" id="ARBA00034078"/>
    </source>
</evidence>
<dbReference type="SUPFAM" id="SSF54292">
    <property type="entry name" value="2Fe-2S ferredoxin-like"/>
    <property type="match status" value="1"/>
</dbReference>
<dbReference type="InterPro" id="IPR017938">
    <property type="entry name" value="Riboflavin_synthase-like_b-brl"/>
</dbReference>
<feature type="domain" description="FAD-binding FR-type" evidence="3">
    <location>
        <begin position="1"/>
        <end position="106"/>
    </location>
</feature>
<dbReference type="EMBL" id="AF307143">
    <property type="protein sequence ID" value="AAK38767.1"/>
    <property type="molecule type" value="Genomic_DNA"/>
</dbReference>
<dbReference type="CDD" id="cd00207">
    <property type="entry name" value="fer2"/>
    <property type="match status" value="1"/>
</dbReference>